<dbReference type="OrthoDB" id="9806939at2"/>
<gene>
    <name evidence="5" type="primary">mdtA</name>
    <name evidence="5" type="ORF">PSJ8397_03123</name>
</gene>
<protein>
    <submittedName>
        <fullName evidence="5">Multidrug resistance protein MdtA</fullName>
    </submittedName>
</protein>
<keyword evidence="6" id="KW-1185">Reference proteome</keyword>
<dbReference type="PANTHER" id="PTHR30469:SF29">
    <property type="entry name" value="BLR2860 PROTEIN"/>
    <property type="match status" value="1"/>
</dbReference>
<evidence type="ECO:0000259" key="4">
    <source>
        <dbReference type="Pfam" id="PF25954"/>
    </source>
</evidence>
<dbReference type="Pfam" id="PF25917">
    <property type="entry name" value="BSH_RND"/>
    <property type="match status" value="1"/>
</dbReference>
<feature type="domain" description="Multidrug resistance protein MdtA-like barrel-sandwich hybrid" evidence="3">
    <location>
        <begin position="75"/>
        <end position="243"/>
    </location>
</feature>
<name>A0A1Y5TFA6_9RHOB</name>
<evidence type="ECO:0000259" key="3">
    <source>
        <dbReference type="Pfam" id="PF25917"/>
    </source>
</evidence>
<dbReference type="PANTHER" id="PTHR30469">
    <property type="entry name" value="MULTIDRUG RESISTANCE PROTEIN MDTA"/>
    <property type="match status" value="1"/>
</dbReference>
<keyword evidence="2" id="KW-0175">Coiled coil</keyword>
<evidence type="ECO:0000256" key="2">
    <source>
        <dbReference type="SAM" id="Coils"/>
    </source>
</evidence>
<dbReference type="InterPro" id="IPR058792">
    <property type="entry name" value="Beta-barrel_RND_2"/>
</dbReference>
<dbReference type="NCBIfam" id="TIGR01730">
    <property type="entry name" value="RND_mfp"/>
    <property type="match status" value="1"/>
</dbReference>
<dbReference type="RefSeq" id="WP_085865636.1">
    <property type="nucleotide sequence ID" value="NZ_FWFT01000006.1"/>
</dbReference>
<dbReference type="Proteomes" id="UP000193623">
    <property type="component" value="Unassembled WGS sequence"/>
</dbReference>
<dbReference type="InterPro" id="IPR006143">
    <property type="entry name" value="RND_pump_MFP"/>
</dbReference>
<comment type="similarity">
    <text evidence="1">Belongs to the membrane fusion protein (MFP) (TC 8.A.1) family.</text>
</comment>
<reference evidence="5 6" key="1">
    <citation type="submission" date="2017-03" db="EMBL/GenBank/DDBJ databases">
        <authorList>
            <person name="Afonso C.L."/>
            <person name="Miller P.J."/>
            <person name="Scott M.A."/>
            <person name="Spackman E."/>
            <person name="Goraichik I."/>
            <person name="Dimitrov K.M."/>
            <person name="Suarez D.L."/>
            <person name="Swayne D.E."/>
        </authorList>
    </citation>
    <scope>NUCLEOTIDE SEQUENCE [LARGE SCALE GENOMIC DNA]</scope>
    <source>
        <strain evidence="5 6">CECT 8397</strain>
    </source>
</reference>
<dbReference type="Gene3D" id="2.40.420.20">
    <property type="match status" value="1"/>
</dbReference>
<dbReference type="SUPFAM" id="SSF111369">
    <property type="entry name" value="HlyD-like secretion proteins"/>
    <property type="match status" value="2"/>
</dbReference>
<feature type="coiled-coil region" evidence="2">
    <location>
        <begin position="189"/>
        <end position="216"/>
    </location>
</feature>
<sequence>MRIMPLFTAIIVSLTLYALVFEREQLLAFAQVAPDTDDTPPQVDTIDPVSVVARTSVAETVDSAVILRGRTEAARQVTVASETSGQVISEPIRKGATIEEGQLMCQLDPGTRASSLAEARARLTEAQGRVPEAQAAVAEAQARVREAEINVNAARTLSQDGFASETRLVSAEAALEAANAGVQRATSQVTSAQAGIESAQAAVAAAEREMERLNITAPFAGLLESDTAELGSLMQPGAPCATIIQLNPIKLVGFVPEDSVSQVTVGARAGARLTSGQEVVGEVTFLSRSADDETRTFRVEIAVPNDDLAIGDGQTAEILVASDGRKAHLLPASAMTLDNDGNIGIRVVDEGDVARFMPVGVLRDTIDGIWVTGLPETVDVIVVGQEYVTDGVPVIPTYEEAEG</sequence>
<dbReference type="AlphaFoldDB" id="A0A1Y5TFA6"/>
<dbReference type="Pfam" id="PF25954">
    <property type="entry name" value="Beta-barrel_RND_2"/>
    <property type="match status" value="1"/>
</dbReference>
<dbReference type="InterPro" id="IPR058625">
    <property type="entry name" value="MdtA-like_BSH"/>
</dbReference>
<proteinExistence type="inferred from homology"/>
<feature type="coiled-coil region" evidence="2">
    <location>
        <begin position="116"/>
        <end position="157"/>
    </location>
</feature>
<accession>A0A1Y5TFA6</accession>
<dbReference type="GO" id="GO:1990281">
    <property type="term" value="C:efflux pump complex"/>
    <property type="evidence" value="ECO:0007669"/>
    <property type="project" value="TreeGrafter"/>
</dbReference>
<dbReference type="Gene3D" id="2.40.50.100">
    <property type="match status" value="1"/>
</dbReference>
<dbReference type="Gene3D" id="1.10.287.470">
    <property type="entry name" value="Helix hairpin bin"/>
    <property type="match status" value="1"/>
</dbReference>
<feature type="domain" description="CusB-like beta-barrel" evidence="4">
    <location>
        <begin position="255"/>
        <end position="321"/>
    </location>
</feature>
<dbReference type="GO" id="GO:0015562">
    <property type="term" value="F:efflux transmembrane transporter activity"/>
    <property type="evidence" value="ECO:0007669"/>
    <property type="project" value="TreeGrafter"/>
</dbReference>
<evidence type="ECO:0000313" key="6">
    <source>
        <dbReference type="Proteomes" id="UP000193623"/>
    </source>
</evidence>
<evidence type="ECO:0000256" key="1">
    <source>
        <dbReference type="ARBA" id="ARBA00009477"/>
    </source>
</evidence>
<organism evidence="5 6">
    <name type="scientific">Pseudooctadecabacter jejudonensis</name>
    <dbReference type="NCBI Taxonomy" id="1391910"/>
    <lineage>
        <taxon>Bacteria</taxon>
        <taxon>Pseudomonadati</taxon>
        <taxon>Pseudomonadota</taxon>
        <taxon>Alphaproteobacteria</taxon>
        <taxon>Rhodobacterales</taxon>
        <taxon>Paracoccaceae</taxon>
        <taxon>Pseudooctadecabacter</taxon>
    </lineage>
</organism>
<dbReference type="EMBL" id="FWFT01000006">
    <property type="protein sequence ID" value="SLN58975.1"/>
    <property type="molecule type" value="Genomic_DNA"/>
</dbReference>
<evidence type="ECO:0000313" key="5">
    <source>
        <dbReference type="EMBL" id="SLN58975.1"/>
    </source>
</evidence>
<dbReference type="Gene3D" id="2.40.30.170">
    <property type="match status" value="1"/>
</dbReference>